<dbReference type="GO" id="GO:0003676">
    <property type="term" value="F:nucleic acid binding"/>
    <property type="evidence" value="ECO:0007669"/>
    <property type="project" value="InterPro"/>
</dbReference>
<evidence type="ECO:0000259" key="3">
    <source>
        <dbReference type="PROSITE" id="PS50158"/>
    </source>
</evidence>
<feature type="compositionally biased region" description="Gly residues" evidence="2">
    <location>
        <begin position="41"/>
        <end position="50"/>
    </location>
</feature>
<feature type="domain" description="CCHC-type" evidence="3">
    <location>
        <begin position="86"/>
        <end position="101"/>
    </location>
</feature>
<dbReference type="EMBL" id="KZ613474">
    <property type="protein sequence ID" value="PMD23678.1"/>
    <property type="molecule type" value="Genomic_DNA"/>
</dbReference>
<dbReference type="InterPro" id="IPR001878">
    <property type="entry name" value="Znf_CCHC"/>
</dbReference>
<organism evidence="4 5">
    <name type="scientific">Hyaloscypha hepaticicola</name>
    <dbReference type="NCBI Taxonomy" id="2082293"/>
    <lineage>
        <taxon>Eukaryota</taxon>
        <taxon>Fungi</taxon>
        <taxon>Dikarya</taxon>
        <taxon>Ascomycota</taxon>
        <taxon>Pezizomycotina</taxon>
        <taxon>Leotiomycetes</taxon>
        <taxon>Helotiales</taxon>
        <taxon>Hyaloscyphaceae</taxon>
        <taxon>Hyaloscypha</taxon>
    </lineage>
</organism>
<dbReference type="AlphaFoldDB" id="A0A2J6QBS1"/>
<dbReference type="Pfam" id="PF00098">
    <property type="entry name" value="zf-CCHC"/>
    <property type="match status" value="4"/>
</dbReference>
<feature type="domain" description="CCHC-type" evidence="3">
    <location>
        <begin position="253"/>
        <end position="269"/>
    </location>
</feature>
<dbReference type="GO" id="GO:0008270">
    <property type="term" value="F:zinc ion binding"/>
    <property type="evidence" value="ECO:0007669"/>
    <property type="project" value="UniProtKB-KW"/>
</dbReference>
<feature type="region of interest" description="Disordered" evidence="2">
    <location>
        <begin position="1"/>
        <end position="50"/>
    </location>
</feature>
<protein>
    <recommendedName>
        <fullName evidence="3">CCHC-type domain-containing protein</fullName>
    </recommendedName>
</protein>
<dbReference type="SUPFAM" id="SSF57756">
    <property type="entry name" value="Retrovirus zinc finger-like domains"/>
    <property type="match status" value="2"/>
</dbReference>
<proteinExistence type="predicted"/>
<feature type="domain" description="CCHC-type" evidence="3">
    <location>
        <begin position="60"/>
        <end position="75"/>
    </location>
</feature>
<keyword evidence="1" id="KW-0479">Metal-binding</keyword>
<dbReference type="PROSITE" id="PS50158">
    <property type="entry name" value="ZF_CCHC"/>
    <property type="match status" value="4"/>
</dbReference>
<dbReference type="OrthoDB" id="8026949at2759"/>
<keyword evidence="5" id="KW-1185">Reference proteome</keyword>
<dbReference type="Proteomes" id="UP000235672">
    <property type="component" value="Unassembled WGS sequence"/>
</dbReference>
<keyword evidence="1" id="KW-0863">Zinc-finger</keyword>
<accession>A0A2J6QBS1</accession>
<dbReference type="SMART" id="SM00343">
    <property type="entry name" value="ZnF_C2HC"/>
    <property type="match status" value="5"/>
</dbReference>
<keyword evidence="1" id="KW-0862">Zinc</keyword>
<dbReference type="STRING" id="1745343.A0A2J6QBS1"/>
<evidence type="ECO:0000313" key="5">
    <source>
        <dbReference type="Proteomes" id="UP000235672"/>
    </source>
</evidence>
<evidence type="ECO:0000256" key="1">
    <source>
        <dbReference type="PROSITE-ProRule" id="PRU00047"/>
    </source>
</evidence>
<name>A0A2J6QBS1_9HELO</name>
<evidence type="ECO:0000256" key="2">
    <source>
        <dbReference type="SAM" id="MobiDB-lite"/>
    </source>
</evidence>
<reference evidence="4 5" key="1">
    <citation type="submission" date="2016-05" db="EMBL/GenBank/DDBJ databases">
        <title>A degradative enzymes factory behind the ericoid mycorrhizal symbiosis.</title>
        <authorList>
            <consortium name="DOE Joint Genome Institute"/>
            <person name="Martino E."/>
            <person name="Morin E."/>
            <person name="Grelet G."/>
            <person name="Kuo A."/>
            <person name="Kohler A."/>
            <person name="Daghino S."/>
            <person name="Barry K."/>
            <person name="Choi C."/>
            <person name="Cichocki N."/>
            <person name="Clum A."/>
            <person name="Copeland A."/>
            <person name="Hainaut M."/>
            <person name="Haridas S."/>
            <person name="Labutti K."/>
            <person name="Lindquist E."/>
            <person name="Lipzen A."/>
            <person name="Khouja H.-R."/>
            <person name="Murat C."/>
            <person name="Ohm R."/>
            <person name="Olson A."/>
            <person name="Spatafora J."/>
            <person name="Veneault-Fourrey C."/>
            <person name="Henrissat B."/>
            <person name="Grigoriev I."/>
            <person name="Martin F."/>
            <person name="Perotto S."/>
        </authorList>
    </citation>
    <scope>NUCLEOTIDE SEQUENCE [LARGE SCALE GENOMIC DNA]</scope>
    <source>
        <strain evidence="4 5">UAMH 7357</strain>
    </source>
</reference>
<dbReference type="InterPro" id="IPR051714">
    <property type="entry name" value="Znf_CCHC_NABP"/>
</dbReference>
<gene>
    <name evidence="4" type="ORF">NA56DRAFT_45381</name>
</gene>
<sequence>MSWDTGAGSAWNEGGGASLNEPTDGGWNGGGGGADAVNEPGGNGNKYGAAEGGGHPAGGCFRCGEEGHNKAECPNEAIAREFTGTCRICEQVGHRASDCPNKPPEVCKNCQQEGHGPLECKNPRKIDRSKLPELEPDLAWEKIKEAVADRDLEDVKDAVQVFLRAVPDTTYAELERAFRRQNMDIYLICVEKELQPTYTNMDLQGNLDKKYSVTWRWSDKAARPKEKDSWPTREENAQRLLDAGEPVDRGVVKCNNCDQLGHMRSKCPEDPNEVDPPAVKCYNCEGVGHRVRDCGFPWAIPPFEVHADREYRP</sequence>
<feature type="domain" description="CCHC-type" evidence="3">
    <location>
        <begin position="280"/>
        <end position="294"/>
    </location>
</feature>
<dbReference type="Gene3D" id="4.10.60.10">
    <property type="entry name" value="Zinc finger, CCHC-type"/>
    <property type="match status" value="2"/>
</dbReference>
<evidence type="ECO:0000313" key="4">
    <source>
        <dbReference type="EMBL" id="PMD23678.1"/>
    </source>
</evidence>
<dbReference type="PANTHER" id="PTHR23002">
    <property type="entry name" value="ZINC FINGER CCHC DOMAIN CONTAINING PROTEIN"/>
    <property type="match status" value="1"/>
</dbReference>
<dbReference type="InterPro" id="IPR036875">
    <property type="entry name" value="Znf_CCHC_sf"/>
</dbReference>